<dbReference type="InterPro" id="IPR008554">
    <property type="entry name" value="Glutaredoxin-like"/>
</dbReference>
<reference evidence="1 2" key="1">
    <citation type="submission" date="2016-10" db="EMBL/GenBank/DDBJ databases">
        <authorList>
            <person name="de Groot N.N."/>
        </authorList>
    </citation>
    <scope>NUCLEOTIDE SEQUENCE [LARGE SCALE GENOMIC DNA]</scope>
    <source>
        <strain evidence="1 2">CGMCC 1.7659</strain>
    </source>
</reference>
<accession>A0A1I4WD38</accession>
<dbReference type="AlphaFoldDB" id="A0A1I4WD38"/>
<dbReference type="EMBL" id="FOVF01000004">
    <property type="protein sequence ID" value="SFN11578.1"/>
    <property type="molecule type" value="Genomic_DNA"/>
</dbReference>
<dbReference type="SUPFAM" id="SSF52833">
    <property type="entry name" value="Thioredoxin-like"/>
    <property type="match status" value="1"/>
</dbReference>
<gene>
    <name evidence="1" type="ORF">SAMN05216289_104200</name>
</gene>
<proteinExistence type="predicted"/>
<organism evidence="1 2">
    <name type="scientific">Dokdonella immobilis</name>
    <dbReference type="NCBI Taxonomy" id="578942"/>
    <lineage>
        <taxon>Bacteria</taxon>
        <taxon>Pseudomonadati</taxon>
        <taxon>Pseudomonadota</taxon>
        <taxon>Gammaproteobacteria</taxon>
        <taxon>Lysobacterales</taxon>
        <taxon>Rhodanobacteraceae</taxon>
        <taxon>Dokdonella</taxon>
    </lineage>
</organism>
<protein>
    <submittedName>
        <fullName evidence="1">Glutaredoxin-like domain</fullName>
    </submittedName>
</protein>
<sequence>MNQGDCKLRLYVSEECELCDRAVAVLAAARAPDFECVCIEDDTELSARYGVRVPVLHDVSRDRDLGWPFDVGDVLRFLSA</sequence>
<dbReference type="STRING" id="578942.SAMN05216289_104200"/>
<dbReference type="InterPro" id="IPR036249">
    <property type="entry name" value="Thioredoxin-like_sf"/>
</dbReference>
<dbReference type="Pfam" id="PF05768">
    <property type="entry name" value="Glrx-like"/>
    <property type="match status" value="1"/>
</dbReference>
<evidence type="ECO:0000313" key="2">
    <source>
        <dbReference type="Proteomes" id="UP000198575"/>
    </source>
</evidence>
<dbReference type="Gene3D" id="3.40.30.10">
    <property type="entry name" value="Glutaredoxin"/>
    <property type="match status" value="1"/>
</dbReference>
<dbReference type="Proteomes" id="UP000198575">
    <property type="component" value="Unassembled WGS sequence"/>
</dbReference>
<keyword evidence="2" id="KW-1185">Reference proteome</keyword>
<name>A0A1I4WD38_9GAMM</name>
<evidence type="ECO:0000313" key="1">
    <source>
        <dbReference type="EMBL" id="SFN11578.1"/>
    </source>
</evidence>